<proteinExistence type="predicted"/>
<evidence type="ECO:0000313" key="3">
    <source>
        <dbReference type="Proteomes" id="UP000594892"/>
    </source>
</evidence>
<evidence type="ECO:0000313" key="2">
    <source>
        <dbReference type="EMBL" id="QPQ91183.1"/>
    </source>
</evidence>
<protein>
    <submittedName>
        <fullName evidence="2">Uncharacterized protein</fullName>
    </submittedName>
</protein>
<gene>
    <name evidence="2" type="ORF">I6H06_05555</name>
</gene>
<organism evidence="2 3">
    <name type="scientific">Burkholderia glumae</name>
    <name type="common">Pseudomonas glumae</name>
    <dbReference type="NCBI Taxonomy" id="337"/>
    <lineage>
        <taxon>Bacteria</taxon>
        <taxon>Pseudomonadati</taxon>
        <taxon>Pseudomonadota</taxon>
        <taxon>Betaproteobacteria</taxon>
        <taxon>Burkholderiales</taxon>
        <taxon>Burkholderiaceae</taxon>
        <taxon>Burkholderia</taxon>
    </lineage>
</organism>
<reference evidence="2 3" key="1">
    <citation type="submission" date="2020-12" db="EMBL/GenBank/DDBJ databases">
        <title>FDA dAtabase for Regulatory Grade micrObial Sequences (FDA-ARGOS): Supporting development and validation of Infectious Disease Dx tests.</title>
        <authorList>
            <person name="Minogue T."/>
            <person name="Wolcott M."/>
            <person name="Wasieloski L."/>
            <person name="Aguilar W."/>
            <person name="Moore D."/>
            <person name="Jaissle J."/>
            <person name="Tallon L."/>
            <person name="Sadzewicz L."/>
            <person name="Zhao X."/>
            <person name="Boylan J."/>
            <person name="Ott S."/>
            <person name="Bowen H."/>
            <person name="Vavikolanu K."/>
            <person name="Mehta A."/>
            <person name="Aluvathingal J."/>
            <person name="Nadendla S."/>
            <person name="Yan Y."/>
            <person name="Sichtig H."/>
        </authorList>
    </citation>
    <scope>NUCLEOTIDE SEQUENCE [LARGE SCALE GENOMIC DNA]</scope>
    <source>
        <strain evidence="2 3">FDAARGOS_949</strain>
    </source>
</reference>
<feature type="region of interest" description="Disordered" evidence="1">
    <location>
        <begin position="1"/>
        <end position="28"/>
    </location>
</feature>
<sequence length="142" mass="15763">MADEARHHRACGKAPASTVTPHSASSGSARLRAFERVPGAHHDHEPGGQQRHLRELAVECGQRVVRGDRGRAVARLRERVAHRRAELLRRPRQRMLDLADRGRDGRLRDAECARCGVRAAMMRGGHLGLPLHELQEGANACR</sequence>
<dbReference type="Proteomes" id="UP000594892">
    <property type="component" value="Chromosome 1"/>
</dbReference>
<name>A0AAP9XYQ1_BURGL</name>
<accession>A0AAP9XYQ1</accession>
<dbReference type="EMBL" id="CP065600">
    <property type="protein sequence ID" value="QPQ91183.1"/>
    <property type="molecule type" value="Genomic_DNA"/>
</dbReference>
<dbReference type="AlphaFoldDB" id="A0AAP9XYQ1"/>
<feature type="compositionally biased region" description="Polar residues" evidence="1">
    <location>
        <begin position="17"/>
        <end position="28"/>
    </location>
</feature>
<evidence type="ECO:0000256" key="1">
    <source>
        <dbReference type="SAM" id="MobiDB-lite"/>
    </source>
</evidence>